<dbReference type="Proteomes" id="UP000033483">
    <property type="component" value="Unassembled WGS sequence"/>
</dbReference>
<dbReference type="InterPro" id="IPR025633">
    <property type="entry name" value="DUF4291"/>
</dbReference>
<dbReference type="PANTHER" id="PTHR38567">
    <property type="entry name" value="DUF4291 DOMAIN-CONTAINING PROTEIN"/>
    <property type="match status" value="1"/>
</dbReference>
<feature type="region of interest" description="Disordered" evidence="1">
    <location>
        <begin position="1"/>
        <end position="24"/>
    </location>
</feature>
<dbReference type="Pfam" id="PF14124">
    <property type="entry name" value="DUF4291"/>
    <property type="match status" value="1"/>
</dbReference>
<evidence type="ECO:0000313" key="3">
    <source>
        <dbReference type="Proteomes" id="UP000033483"/>
    </source>
</evidence>
<comment type="caution">
    <text evidence="2">The sequence shown here is derived from an EMBL/GenBank/DDBJ whole genome shotgun (WGS) entry which is preliminary data.</text>
</comment>
<sequence length="279" mass="32408">MVRYVPRYPPFPPSPTSYREDSRPSHILTVQPTTGQKTCPVPTRQIRAHFDSDTITVYQAYNAAIADAAVAAQKLDASPLFKITRMTWIKPSFMWMMYRCGWATKENQERVLAIKMRHEHFAELLSQAVPTDQITVCSIKPSSASASLEMPRMPKLITHQKLTDCANKHSVRMAVRTKSTDVHIQWDPERNFHLDKLPIRSIQIGIPACLVQKWIDEWIVSIKDVTDSAREFRCRDTAWKDKESFEVWCYRLGWLPYEAPYDDHLSRAVRRRIGMEDEE</sequence>
<evidence type="ECO:0008006" key="4">
    <source>
        <dbReference type="Google" id="ProtNLM"/>
    </source>
</evidence>
<protein>
    <recommendedName>
        <fullName evidence="4">DUF4291 domain-containing protein</fullName>
    </recommendedName>
</protein>
<proteinExistence type="predicted"/>
<reference evidence="2 3" key="1">
    <citation type="submission" date="2015-03" db="EMBL/GenBank/DDBJ databases">
        <authorList>
            <person name="Radwan O."/>
            <person name="Al-Naeli F.A."/>
            <person name="Rendon G.A."/>
            <person name="Fields C."/>
        </authorList>
    </citation>
    <scope>NUCLEOTIDE SEQUENCE [LARGE SCALE GENOMIC DNA]</scope>
    <source>
        <strain evidence="2">CR-DP1</strain>
    </source>
</reference>
<dbReference type="AlphaFoldDB" id="A0A0F4ZJY7"/>
<dbReference type="PANTHER" id="PTHR38567:SF1">
    <property type="entry name" value="DUF4291 DOMAIN-CONTAINING PROTEIN"/>
    <property type="match status" value="1"/>
</dbReference>
<keyword evidence="3" id="KW-1185">Reference proteome</keyword>
<organism evidence="2 3">
    <name type="scientific">Thielaviopsis punctulata</name>
    <dbReference type="NCBI Taxonomy" id="72032"/>
    <lineage>
        <taxon>Eukaryota</taxon>
        <taxon>Fungi</taxon>
        <taxon>Dikarya</taxon>
        <taxon>Ascomycota</taxon>
        <taxon>Pezizomycotina</taxon>
        <taxon>Sordariomycetes</taxon>
        <taxon>Hypocreomycetidae</taxon>
        <taxon>Microascales</taxon>
        <taxon>Ceratocystidaceae</taxon>
        <taxon>Thielaviopsis</taxon>
    </lineage>
</organism>
<name>A0A0F4ZJY7_9PEZI</name>
<accession>A0A0F4ZJY7</accession>
<evidence type="ECO:0000313" key="2">
    <source>
        <dbReference type="EMBL" id="KKA30842.1"/>
    </source>
</evidence>
<dbReference type="OrthoDB" id="413653at2759"/>
<gene>
    <name evidence="2" type="ORF">TD95_000738</name>
</gene>
<dbReference type="EMBL" id="LAEV01000214">
    <property type="protein sequence ID" value="KKA30842.1"/>
    <property type="molecule type" value="Genomic_DNA"/>
</dbReference>
<evidence type="ECO:0000256" key="1">
    <source>
        <dbReference type="SAM" id="MobiDB-lite"/>
    </source>
</evidence>